<sequence length="38" mass="3956">MGDTSKKLLADLAMSAAMVIGLLLILNYFNGGCVLNAL</sequence>
<proteinExistence type="predicted"/>
<keyword evidence="1" id="KW-0812">Transmembrane</keyword>
<feature type="transmembrane region" description="Helical" evidence="1">
    <location>
        <begin position="12"/>
        <end position="29"/>
    </location>
</feature>
<keyword evidence="1" id="KW-0472">Membrane</keyword>
<protein>
    <submittedName>
        <fullName evidence="2">Uncharacterized protein</fullName>
    </submittedName>
</protein>
<dbReference type="EMBL" id="CACRSY010000008">
    <property type="protein sequence ID" value="VYS90977.1"/>
    <property type="molecule type" value="Genomic_DNA"/>
</dbReference>
<evidence type="ECO:0000256" key="1">
    <source>
        <dbReference type="SAM" id="Phobius"/>
    </source>
</evidence>
<dbReference type="AlphaFoldDB" id="A0A6N2SC85"/>
<evidence type="ECO:0000313" key="2">
    <source>
        <dbReference type="EMBL" id="VYS90977.1"/>
    </source>
</evidence>
<keyword evidence="1" id="KW-1133">Transmembrane helix</keyword>
<gene>
    <name evidence="2" type="ORF">BHLFYP23_02037</name>
</gene>
<accession>A0A6N2SC85</accession>
<organism evidence="2">
    <name type="scientific">Blautia hansenii</name>
    <name type="common">Ruminococcus hansenii</name>
    <dbReference type="NCBI Taxonomy" id="1322"/>
    <lineage>
        <taxon>Bacteria</taxon>
        <taxon>Bacillati</taxon>
        <taxon>Bacillota</taxon>
        <taxon>Clostridia</taxon>
        <taxon>Lachnospirales</taxon>
        <taxon>Lachnospiraceae</taxon>
        <taxon>Blautia</taxon>
    </lineage>
</organism>
<name>A0A6N2SC85_BLAHA</name>
<reference evidence="2" key="1">
    <citation type="submission" date="2019-11" db="EMBL/GenBank/DDBJ databases">
        <authorList>
            <person name="Feng L."/>
        </authorList>
    </citation>
    <scope>NUCLEOTIDE SEQUENCE</scope>
    <source>
        <strain evidence="2">BhanseniiLFYP23</strain>
    </source>
</reference>